<reference evidence="2 3" key="1">
    <citation type="journal article" date="2023" name="Nucleic Acids Res.">
        <title>The hologenome of Daphnia magna reveals possible DNA methylation and microbiome-mediated evolution of the host genome.</title>
        <authorList>
            <person name="Chaturvedi A."/>
            <person name="Li X."/>
            <person name="Dhandapani V."/>
            <person name="Marshall H."/>
            <person name="Kissane S."/>
            <person name="Cuenca-Cambronero M."/>
            <person name="Asole G."/>
            <person name="Calvet F."/>
            <person name="Ruiz-Romero M."/>
            <person name="Marangio P."/>
            <person name="Guigo R."/>
            <person name="Rago D."/>
            <person name="Mirbahai L."/>
            <person name="Eastwood N."/>
            <person name="Colbourne J.K."/>
            <person name="Zhou J."/>
            <person name="Mallon E."/>
            <person name="Orsini L."/>
        </authorList>
    </citation>
    <scope>NUCLEOTIDE SEQUENCE [LARGE SCALE GENOMIC DNA]</scope>
    <source>
        <strain evidence="2">LRV0_1</strain>
    </source>
</reference>
<feature type="region of interest" description="Disordered" evidence="1">
    <location>
        <begin position="709"/>
        <end position="742"/>
    </location>
</feature>
<comment type="caution">
    <text evidence="2">The sequence shown here is derived from an EMBL/GenBank/DDBJ whole genome shotgun (WGS) entry which is preliminary data.</text>
</comment>
<keyword evidence="3" id="KW-1185">Reference proteome</keyword>
<dbReference type="EMBL" id="JAOYFB010000041">
    <property type="protein sequence ID" value="KAK4045154.1"/>
    <property type="molecule type" value="Genomic_DNA"/>
</dbReference>
<dbReference type="SUPFAM" id="SSF50156">
    <property type="entry name" value="PDZ domain-like"/>
    <property type="match status" value="1"/>
</dbReference>
<evidence type="ECO:0000313" key="3">
    <source>
        <dbReference type="Proteomes" id="UP001234178"/>
    </source>
</evidence>
<accession>A0ABR0B995</accession>
<gene>
    <name evidence="2" type="ORF">OUZ56_032562</name>
</gene>
<dbReference type="InterPro" id="IPR036034">
    <property type="entry name" value="PDZ_sf"/>
</dbReference>
<dbReference type="Proteomes" id="UP001234178">
    <property type="component" value="Unassembled WGS sequence"/>
</dbReference>
<protein>
    <recommendedName>
        <fullName evidence="4">PDZ domain-containing protein</fullName>
    </recommendedName>
</protein>
<evidence type="ECO:0000256" key="1">
    <source>
        <dbReference type="SAM" id="MobiDB-lite"/>
    </source>
</evidence>
<evidence type="ECO:0000313" key="2">
    <source>
        <dbReference type="EMBL" id="KAK4045154.1"/>
    </source>
</evidence>
<proteinExistence type="predicted"/>
<organism evidence="2 3">
    <name type="scientific">Daphnia magna</name>
    <dbReference type="NCBI Taxonomy" id="35525"/>
    <lineage>
        <taxon>Eukaryota</taxon>
        <taxon>Metazoa</taxon>
        <taxon>Ecdysozoa</taxon>
        <taxon>Arthropoda</taxon>
        <taxon>Crustacea</taxon>
        <taxon>Branchiopoda</taxon>
        <taxon>Diplostraca</taxon>
        <taxon>Cladocera</taxon>
        <taxon>Anomopoda</taxon>
        <taxon>Daphniidae</taxon>
        <taxon>Daphnia</taxon>
    </lineage>
</organism>
<evidence type="ECO:0008006" key="4">
    <source>
        <dbReference type="Google" id="ProtNLM"/>
    </source>
</evidence>
<name>A0ABR0B995_9CRUS</name>
<sequence length="742" mass="76412">MDKHLTGFYSYGEISPFAQGHADLHNQTMTLTLFSERPPTKARPVAPTMASLPGIPIEEGATSVISSRIPGAPVSATPAARREVRKTRPMPALSGATGATLDEQKVGPVSVVRVRGRISESFQGEANGGKMVGTVVLDLAAVERITSYGVREWLSMLGAAKNATLVFARCSEAVVNQLGMIRKFAGHAQVVSFYAPYECSVCGEGFERLFDLRSDASSIQNATPPAATCPGCEGAGRFDDDAQSYFTFAQPFLQSALTPEVASALEQLDDLKEPARRDPVEKTVDGARTRVVLQTKLTADIRWGRILDGIEGDFELDLGASGVPDVRAVTTLGSALATLGDEVTRATVERSPEALVARFAELGVPDKAELGSAILDCWCAACNADRPTVVGRERGALRLPGAALEGARRAYGGPRIDGGDERRQGARGEQPIAIAPVAPSPSFAPPEAAPVPAAAAAGPSNRTLAAIVLVGLIGGGALYATRQPVATPTPTPPATSAPIAASPSAAPSAATVAASAVAAAPTGARPAWTERALSVDGDALIVVGHGAGANGEAAEKAAKDDAVGKLLGRLSTDLDGTAIQGFVATRKDHAQASGPAVTALFETQGGLFAMPERTDRFPATEGTDVYVKYKVSEASVAKAAAWYKETAVVEGMTVGPVFPTLAPLFPDGDLVALSVATSRNAGYLGVRAGDSVVAVGGRAVTSTKGFEAALGRPADGSSRGPVTITLSSSGARRDVKFPGSAR</sequence>